<dbReference type="Gene3D" id="2.70.50.70">
    <property type="match status" value="1"/>
</dbReference>
<dbReference type="eggNOG" id="ENOG502RZYG">
    <property type="taxonomic scope" value="Eukaryota"/>
</dbReference>
<name>G7DXS8_MIXOS</name>
<dbReference type="RefSeq" id="XP_014569766.1">
    <property type="nucleotide sequence ID" value="XM_014714280.1"/>
</dbReference>
<dbReference type="HOGENOM" id="CLU_987259_0_0_1"/>
<organism evidence="1 2">
    <name type="scientific">Mixia osmundae (strain CBS 9802 / IAM 14324 / JCM 22182 / KY 12970)</name>
    <dbReference type="NCBI Taxonomy" id="764103"/>
    <lineage>
        <taxon>Eukaryota</taxon>
        <taxon>Fungi</taxon>
        <taxon>Dikarya</taxon>
        <taxon>Basidiomycota</taxon>
        <taxon>Pucciniomycotina</taxon>
        <taxon>Mixiomycetes</taxon>
        <taxon>Mixiales</taxon>
        <taxon>Mixiaceae</taxon>
        <taxon>Mixia</taxon>
    </lineage>
</organism>
<reference evidence="1 2" key="2">
    <citation type="journal article" date="2012" name="Open Biol.">
        <title>Characteristics of nucleosomes and linker DNA regions on the genome of the basidiomycete Mixia osmundae revealed by mono- and dinucleosome mapping.</title>
        <authorList>
            <person name="Nishida H."/>
            <person name="Kondo S."/>
            <person name="Matsumoto T."/>
            <person name="Suzuki Y."/>
            <person name="Yoshikawa H."/>
            <person name="Taylor T.D."/>
            <person name="Sugiyama J."/>
        </authorList>
    </citation>
    <scope>NUCLEOTIDE SEQUENCE [LARGE SCALE GENOMIC DNA]</scope>
    <source>
        <strain evidence="2">CBS 9802 / IAM 14324 / JCM 22182 / KY 12970</strain>
    </source>
</reference>
<dbReference type="OMA" id="PCRGHHK"/>
<keyword evidence="2" id="KW-1185">Reference proteome</keyword>
<proteinExistence type="predicted"/>
<dbReference type="EMBL" id="BABT02000061">
    <property type="protein sequence ID" value="GAA95388.1"/>
    <property type="molecule type" value="Genomic_DNA"/>
</dbReference>
<sequence>MSVSSLAHMELKHPWPFRSSFDPNNNWSTIDYSMTNPLWLNGSNYPCKHYHTQYRSMPVVDTLVAGSSYQLQISGTAYHDGGSCQIAISYDGGQTWGVIHSIVGGCPLVPTYDFIVNPDLPSTSKALLSWTWINSKVGFRNLYQNCAIVRVNGSISRSITLPALYLANVQGTQCLTVEGTEPVYPVPGASWQLGGSFSMYTSYPPVTVLASCSIDYTRNVTIGPLSNDIASLDVSTDPGPRIRMVRSVVEPSEFGRFVPIGTRFFARQHPGRLFWQMRSSMQ</sequence>
<dbReference type="Proteomes" id="UP000009131">
    <property type="component" value="Unassembled WGS sequence"/>
</dbReference>
<protein>
    <submittedName>
        <fullName evidence="1">Uncharacterized protein</fullName>
    </submittedName>
</protein>
<dbReference type="AlphaFoldDB" id="G7DXS8"/>
<evidence type="ECO:0000313" key="1">
    <source>
        <dbReference type="EMBL" id="GAA95388.1"/>
    </source>
</evidence>
<comment type="caution">
    <text evidence="1">The sequence shown here is derived from an EMBL/GenBank/DDBJ whole genome shotgun (WGS) entry which is preliminary data.</text>
</comment>
<reference evidence="1 2" key="1">
    <citation type="journal article" date="2011" name="J. Gen. Appl. Microbiol.">
        <title>Draft genome sequencing of the enigmatic basidiomycete Mixia osmundae.</title>
        <authorList>
            <person name="Nishida H."/>
            <person name="Nagatsuka Y."/>
            <person name="Sugiyama J."/>
        </authorList>
    </citation>
    <scope>NUCLEOTIDE SEQUENCE [LARGE SCALE GENOMIC DNA]</scope>
    <source>
        <strain evidence="2">CBS 9802 / IAM 14324 / JCM 22182 / KY 12970</strain>
    </source>
</reference>
<gene>
    <name evidence="1" type="primary">Mo02042</name>
    <name evidence="1" type="ORF">E5Q_02042</name>
</gene>
<evidence type="ECO:0000313" key="2">
    <source>
        <dbReference type="Proteomes" id="UP000009131"/>
    </source>
</evidence>
<accession>G7DXS8</accession>
<dbReference type="OrthoDB" id="2342176at2759"/>
<dbReference type="STRING" id="764103.G7DXS8"/>
<dbReference type="PANTHER" id="PTHR36182">
    <property type="entry name" value="PROTEIN, PUTATIVE (AFU_ORTHOLOGUE AFUA_6G10930)-RELATED"/>
    <property type="match status" value="1"/>
</dbReference>
<dbReference type="InParanoid" id="G7DXS8"/>
<dbReference type="PANTHER" id="PTHR36182:SF1">
    <property type="entry name" value="PROTEIN, PUTATIVE (AFU_ORTHOLOGUE AFUA_6G10930)-RELATED"/>
    <property type="match status" value="1"/>
</dbReference>